<organism evidence="3 4">
    <name type="scientific">Heracleum sosnowskyi</name>
    <dbReference type="NCBI Taxonomy" id="360622"/>
    <lineage>
        <taxon>Eukaryota</taxon>
        <taxon>Viridiplantae</taxon>
        <taxon>Streptophyta</taxon>
        <taxon>Embryophyta</taxon>
        <taxon>Tracheophyta</taxon>
        <taxon>Spermatophyta</taxon>
        <taxon>Magnoliopsida</taxon>
        <taxon>eudicotyledons</taxon>
        <taxon>Gunneridae</taxon>
        <taxon>Pentapetalae</taxon>
        <taxon>asterids</taxon>
        <taxon>campanulids</taxon>
        <taxon>Apiales</taxon>
        <taxon>Apiaceae</taxon>
        <taxon>Apioideae</taxon>
        <taxon>apioid superclade</taxon>
        <taxon>Tordylieae</taxon>
        <taxon>Tordyliinae</taxon>
        <taxon>Heracleum</taxon>
    </lineage>
</organism>
<sequence>MRDEVAVAVNRAINEMQQNLVAQITASLDQVTQKLQVRIDRARENNEMLIEEVRKRHEDFQLEIKSTITSLKQNNTQKNGDYEDQGNRGEGSSSGLRNQSIGGFGFQGSNTRSKEGERPEGDPGEQWGKLEIP</sequence>
<feature type="compositionally biased region" description="Polar residues" evidence="2">
    <location>
        <begin position="90"/>
        <end position="111"/>
    </location>
</feature>
<feature type="region of interest" description="Disordered" evidence="2">
    <location>
        <begin position="68"/>
        <end position="133"/>
    </location>
</feature>
<name>A0AAD8IUD5_9APIA</name>
<gene>
    <name evidence="3" type="ORF">POM88_010817</name>
</gene>
<feature type="coiled-coil region" evidence="1">
    <location>
        <begin position="32"/>
        <end position="59"/>
    </location>
</feature>
<comment type="caution">
    <text evidence="3">The sequence shown here is derived from an EMBL/GenBank/DDBJ whole genome shotgun (WGS) entry which is preliminary data.</text>
</comment>
<evidence type="ECO:0000256" key="1">
    <source>
        <dbReference type="SAM" id="Coils"/>
    </source>
</evidence>
<evidence type="ECO:0000313" key="3">
    <source>
        <dbReference type="EMBL" id="KAK1391761.1"/>
    </source>
</evidence>
<reference evidence="3" key="2">
    <citation type="submission" date="2023-05" db="EMBL/GenBank/DDBJ databases">
        <authorList>
            <person name="Schelkunov M.I."/>
        </authorList>
    </citation>
    <scope>NUCLEOTIDE SEQUENCE</scope>
    <source>
        <strain evidence="3">Hsosn_3</strain>
        <tissue evidence="3">Leaf</tissue>
    </source>
</reference>
<protein>
    <submittedName>
        <fullName evidence="3">Uncharacterized protein</fullName>
    </submittedName>
</protein>
<keyword evidence="1" id="KW-0175">Coiled coil</keyword>
<proteinExistence type="predicted"/>
<reference evidence="3" key="1">
    <citation type="submission" date="2023-02" db="EMBL/GenBank/DDBJ databases">
        <title>Genome of toxic invasive species Heracleum sosnowskyi carries increased number of genes despite the absence of recent whole-genome duplications.</title>
        <authorList>
            <person name="Schelkunov M."/>
            <person name="Shtratnikova V."/>
            <person name="Makarenko M."/>
            <person name="Klepikova A."/>
            <person name="Omelchenko D."/>
            <person name="Novikova G."/>
            <person name="Obukhova E."/>
            <person name="Bogdanov V."/>
            <person name="Penin A."/>
            <person name="Logacheva M."/>
        </authorList>
    </citation>
    <scope>NUCLEOTIDE SEQUENCE</scope>
    <source>
        <strain evidence="3">Hsosn_3</strain>
        <tissue evidence="3">Leaf</tissue>
    </source>
</reference>
<dbReference type="EMBL" id="JAUIZM010000003">
    <property type="protein sequence ID" value="KAK1391761.1"/>
    <property type="molecule type" value="Genomic_DNA"/>
</dbReference>
<feature type="compositionally biased region" description="Polar residues" evidence="2">
    <location>
        <begin position="68"/>
        <end position="79"/>
    </location>
</feature>
<accession>A0AAD8IUD5</accession>
<evidence type="ECO:0000313" key="4">
    <source>
        <dbReference type="Proteomes" id="UP001237642"/>
    </source>
</evidence>
<dbReference type="AlphaFoldDB" id="A0AAD8IUD5"/>
<feature type="compositionally biased region" description="Basic and acidic residues" evidence="2">
    <location>
        <begin position="112"/>
        <end position="121"/>
    </location>
</feature>
<dbReference type="Proteomes" id="UP001237642">
    <property type="component" value="Unassembled WGS sequence"/>
</dbReference>
<evidence type="ECO:0000256" key="2">
    <source>
        <dbReference type="SAM" id="MobiDB-lite"/>
    </source>
</evidence>
<keyword evidence="4" id="KW-1185">Reference proteome</keyword>